<reference evidence="2" key="1">
    <citation type="submission" date="2020-12" db="EMBL/GenBank/DDBJ databases">
        <title>Bacterial novel species Flavobacterium sp. SE-1-e isolated from soil.</title>
        <authorList>
            <person name="Jung H.-Y."/>
        </authorList>
    </citation>
    <scope>NUCLEOTIDE SEQUENCE</scope>
    <source>
        <strain evidence="2">SE-1-e</strain>
    </source>
</reference>
<accession>A0A934UJJ8</accession>
<sequence length="171" mass="19635">MKNKPFLIVCTLFFLCVQMNMAQEKSKKEIKAEKELQKQKEIETLVQSKTFEFDANFVQPLGRRDLNIQGEQYVVEYKPAEIKSYLPYFGRGYNVGYGGDTGLKFTGKPENFTIEKKKKYYLIKTTVKGENDVFNLSLSVYFQGSATLTVTSNQRDAISYTGTIEVLKTKE</sequence>
<evidence type="ECO:0000313" key="3">
    <source>
        <dbReference type="Proteomes" id="UP000609172"/>
    </source>
</evidence>
<name>A0A934UJJ8_9FLAO</name>
<evidence type="ECO:0000313" key="2">
    <source>
        <dbReference type="EMBL" id="MBK0370036.1"/>
    </source>
</evidence>
<keyword evidence="3" id="KW-1185">Reference proteome</keyword>
<dbReference type="Gene3D" id="2.40.128.410">
    <property type="match status" value="1"/>
</dbReference>
<dbReference type="EMBL" id="JAEHFV010000003">
    <property type="protein sequence ID" value="MBK0370036.1"/>
    <property type="molecule type" value="Genomic_DNA"/>
</dbReference>
<protein>
    <submittedName>
        <fullName evidence="2">DUF4251 domain-containing protein</fullName>
    </submittedName>
</protein>
<dbReference type="InterPro" id="IPR025347">
    <property type="entry name" value="DUF4251"/>
</dbReference>
<gene>
    <name evidence="2" type="ORF">I5M07_09290</name>
</gene>
<proteinExistence type="predicted"/>
<dbReference type="Proteomes" id="UP000609172">
    <property type="component" value="Unassembled WGS sequence"/>
</dbReference>
<dbReference type="RefSeq" id="WP_200106142.1">
    <property type="nucleotide sequence ID" value="NZ_JAEHFV010000003.1"/>
</dbReference>
<dbReference type="AlphaFoldDB" id="A0A934UJJ8"/>
<organism evidence="2 3">
    <name type="scientific">Flavobacterium agrisoli</name>
    <dbReference type="NCBI Taxonomy" id="2793066"/>
    <lineage>
        <taxon>Bacteria</taxon>
        <taxon>Pseudomonadati</taxon>
        <taxon>Bacteroidota</taxon>
        <taxon>Flavobacteriia</taxon>
        <taxon>Flavobacteriales</taxon>
        <taxon>Flavobacteriaceae</taxon>
        <taxon>Flavobacterium</taxon>
    </lineage>
</organism>
<feature type="chain" id="PRO_5037497418" evidence="1">
    <location>
        <begin position="23"/>
        <end position="171"/>
    </location>
</feature>
<evidence type="ECO:0000256" key="1">
    <source>
        <dbReference type="SAM" id="SignalP"/>
    </source>
</evidence>
<comment type="caution">
    <text evidence="2">The sequence shown here is derived from an EMBL/GenBank/DDBJ whole genome shotgun (WGS) entry which is preliminary data.</text>
</comment>
<keyword evidence="1" id="KW-0732">Signal</keyword>
<feature type="signal peptide" evidence="1">
    <location>
        <begin position="1"/>
        <end position="22"/>
    </location>
</feature>
<dbReference type="Pfam" id="PF14059">
    <property type="entry name" value="DUF4251"/>
    <property type="match status" value="1"/>
</dbReference>